<dbReference type="PRINTS" id="PR00081">
    <property type="entry name" value="GDHRDH"/>
</dbReference>
<organism evidence="5 6">
    <name type="scientific">Phenylobacterium terrae</name>
    <dbReference type="NCBI Taxonomy" id="2665495"/>
    <lineage>
        <taxon>Bacteria</taxon>
        <taxon>Pseudomonadati</taxon>
        <taxon>Pseudomonadota</taxon>
        <taxon>Alphaproteobacteria</taxon>
        <taxon>Caulobacterales</taxon>
        <taxon>Caulobacteraceae</taxon>
        <taxon>Phenylobacterium</taxon>
    </lineage>
</organism>
<name>A0ABW4MVP9_9CAUL</name>
<dbReference type="Gene3D" id="3.40.50.720">
    <property type="entry name" value="NAD(P)-binding Rossmann-like Domain"/>
    <property type="match status" value="1"/>
</dbReference>
<dbReference type="PANTHER" id="PTHR24321">
    <property type="entry name" value="DEHYDROGENASES, SHORT CHAIN"/>
    <property type="match status" value="1"/>
</dbReference>
<dbReference type="SMART" id="SM00822">
    <property type="entry name" value="PKS_KR"/>
    <property type="match status" value="1"/>
</dbReference>
<dbReference type="InterPro" id="IPR036291">
    <property type="entry name" value="NAD(P)-bd_dom_sf"/>
</dbReference>
<accession>A0ABW4MVP9</accession>
<comment type="similarity">
    <text evidence="1">Belongs to the short-chain dehydrogenases/reductases (SDR) family.</text>
</comment>
<evidence type="ECO:0000256" key="1">
    <source>
        <dbReference type="ARBA" id="ARBA00006484"/>
    </source>
</evidence>
<dbReference type="EMBL" id="JBHUEY010000001">
    <property type="protein sequence ID" value="MFD1782054.1"/>
    <property type="molecule type" value="Genomic_DNA"/>
</dbReference>
<proteinExistence type="inferred from homology"/>
<sequence>MGLLENKVVIITGASSGIGLAAAQLFAREGARLVLNARRKEPLARAAAEIDATGRAVAVVAGDVGEADTARALVDTAVERFGGLDAALNNAGDVGVPGPLAEVDEATWRKVLDVNLTAAFLGARRQIPAMLARGGGSIIFTSSFVGHAAAFPGLGPYAAAKAGLVGLARAIAVEYGPEGVRANALLSGGVDTPMGRSVAGTPEAQALVRSLHAVKRQAEPEEIAQAALFLASDRSSFVTGSAMYADGGASICKV</sequence>
<dbReference type="PRINTS" id="PR00080">
    <property type="entry name" value="SDRFAMILY"/>
</dbReference>
<dbReference type="Pfam" id="PF13561">
    <property type="entry name" value="adh_short_C2"/>
    <property type="match status" value="1"/>
</dbReference>
<evidence type="ECO:0000256" key="3">
    <source>
        <dbReference type="ARBA" id="ARBA00023027"/>
    </source>
</evidence>
<gene>
    <name evidence="5" type="ORF">ACFSC0_01515</name>
</gene>
<dbReference type="InterPro" id="IPR002347">
    <property type="entry name" value="SDR_fam"/>
</dbReference>
<comment type="caution">
    <text evidence="5">The sequence shown here is derived from an EMBL/GenBank/DDBJ whole genome shotgun (WGS) entry which is preliminary data.</text>
</comment>
<dbReference type="NCBIfam" id="NF005559">
    <property type="entry name" value="PRK07231.1"/>
    <property type="match status" value="1"/>
</dbReference>
<evidence type="ECO:0000313" key="5">
    <source>
        <dbReference type="EMBL" id="MFD1782054.1"/>
    </source>
</evidence>
<evidence type="ECO:0000256" key="2">
    <source>
        <dbReference type="ARBA" id="ARBA00023002"/>
    </source>
</evidence>
<dbReference type="NCBIfam" id="NF005681">
    <property type="entry name" value="PRK07478.1"/>
    <property type="match status" value="1"/>
</dbReference>
<keyword evidence="3" id="KW-0520">NAD</keyword>
<evidence type="ECO:0000313" key="6">
    <source>
        <dbReference type="Proteomes" id="UP001597237"/>
    </source>
</evidence>
<dbReference type="PANTHER" id="PTHR24321:SF8">
    <property type="entry name" value="ESTRADIOL 17-BETA-DEHYDROGENASE 8-RELATED"/>
    <property type="match status" value="1"/>
</dbReference>
<protein>
    <submittedName>
        <fullName evidence="5">SDR family oxidoreductase</fullName>
    </submittedName>
</protein>
<keyword evidence="2" id="KW-0560">Oxidoreductase</keyword>
<dbReference type="CDD" id="cd05233">
    <property type="entry name" value="SDR_c"/>
    <property type="match status" value="1"/>
</dbReference>
<reference evidence="6" key="1">
    <citation type="journal article" date="2019" name="Int. J. Syst. Evol. Microbiol.">
        <title>The Global Catalogue of Microorganisms (GCM) 10K type strain sequencing project: providing services to taxonomists for standard genome sequencing and annotation.</title>
        <authorList>
            <consortium name="The Broad Institute Genomics Platform"/>
            <consortium name="The Broad Institute Genome Sequencing Center for Infectious Disease"/>
            <person name="Wu L."/>
            <person name="Ma J."/>
        </authorList>
    </citation>
    <scope>NUCLEOTIDE SEQUENCE [LARGE SCALE GENOMIC DNA]</scope>
    <source>
        <strain evidence="6">DFY28</strain>
    </source>
</reference>
<dbReference type="SUPFAM" id="SSF51735">
    <property type="entry name" value="NAD(P)-binding Rossmann-fold domains"/>
    <property type="match status" value="1"/>
</dbReference>
<evidence type="ECO:0000259" key="4">
    <source>
        <dbReference type="SMART" id="SM00822"/>
    </source>
</evidence>
<feature type="domain" description="Ketoreductase" evidence="4">
    <location>
        <begin position="7"/>
        <end position="191"/>
    </location>
</feature>
<dbReference type="Proteomes" id="UP001597237">
    <property type="component" value="Unassembled WGS sequence"/>
</dbReference>
<dbReference type="RefSeq" id="WP_377281115.1">
    <property type="nucleotide sequence ID" value="NZ_JBHRSI010000003.1"/>
</dbReference>
<dbReference type="InterPro" id="IPR057326">
    <property type="entry name" value="KR_dom"/>
</dbReference>
<keyword evidence="6" id="KW-1185">Reference proteome</keyword>